<feature type="region of interest" description="Disordered" evidence="5">
    <location>
        <begin position="250"/>
        <end position="330"/>
    </location>
</feature>
<organism evidence="6 7">
    <name type="scientific">Botryosphaeria dothidea</name>
    <dbReference type="NCBI Taxonomy" id="55169"/>
    <lineage>
        <taxon>Eukaryota</taxon>
        <taxon>Fungi</taxon>
        <taxon>Dikarya</taxon>
        <taxon>Ascomycota</taxon>
        <taxon>Pezizomycotina</taxon>
        <taxon>Dothideomycetes</taxon>
        <taxon>Dothideomycetes incertae sedis</taxon>
        <taxon>Botryosphaeriales</taxon>
        <taxon>Botryosphaeriaceae</taxon>
        <taxon>Botryosphaeria</taxon>
    </lineage>
</organism>
<dbReference type="Proteomes" id="UP000572817">
    <property type="component" value="Unassembled WGS sequence"/>
</dbReference>
<dbReference type="GO" id="GO:0006397">
    <property type="term" value="P:mRNA processing"/>
    <property type="evidence" value="ECO:0007669"/>
    <property type="project" value="UniProtKB-KW"/>
</dbReference>
<protein>
    <submittedName>
        <fullName evidence="6">Dcp1-like decapping</fullName>
    </submittedName>
</protein>
<dbReference type="SUPFAM" id="SSF50729">
    <property type="entry name" value="PH domain-like"/>
    <property type="match status" value="1"/>
</dbReference>
<dbReference type="GO" id="GO:0000290">
    <property type="term" value="P:deadenylation-dependent decapping of nuclear-transcribed mRNA"/>
    <property type="evidence" value="ECO:0007669"/>
    <property type="project" value="InterPro"/>
</dbReference>
<comment type="caution">
    <text evidence="6">The sequence shown here is derived from an EMBL/GenBank/DDBJ whole genome shotgun (WGS) entry which is preliminary data.</text>
</comment>
<evidence type="ECO:0000313" key="6">
    <source>
        <dbReference type="EMBL" id="KAF4302716.1"/>
    </source>
</evidence>
<dbReference type="CDD" id="cd13182">
    <property type="entry name" value="EVH1-like_Dcp1"/>
    <property type="match status" value="1"/>
</dbReference>
<dbReference type="EMBL" id="WWBZ02000062">
    <property type="protein sequence ID" value="KAF4302716.1"/>
    <property type="molecule type" value="Genomic_DNA"/>
</dbReference>
<keyword evidence="7" id="KW-1185">Reference proteome</keyword>
<dbReference type="InterPro" id="IPR010334">
    <property type="entry name" value="Dcp1"/>
</dbReference>
<feature type="compositionally biased region" description="Low complexity" evidence="5">
    <location>
        <begin position="250"/>
        <end position="262"/>
    </location>
</feature>
<dbReference type="AlphaFoldDB" id="A0A8H4IKB6"/>
<dbReference type="OrthoDB" id="440673at2759"/>
<dbReference type="Pfam" id="PF06058">
    <property type="entry name" value="DCP1"/>
    <property type="match status" value="1"/>
</dbReference>
<keyword evidence="3" id="KW-0963">Cytoplasm</keyword>
<evidence type="ECO:0000256" key="4">
    <source>
        <dbReference type="ARBA" id="ARBA00022664"/>
    </source>
</evidence>
<feature type="region of interest" description="Disordered" evidence="5">
    <location>
        <begin position="1"/>
        <end position="27"/>
    </location>
</feature>
<proteinExistence type="inferred from homology"/>
<dbReference type="PANTHER" id="PTHR16290">
    <property type="entry name" value="TRANSCRIPTION FACTOR SMIF DECAPPING ENZYME DCP1"/>
    <property type="match status" value="1"/>
</dbReference>
<dbReference type="PANTHER" id="PTHR16290:SF0">
    <property type="entry name" value="DECAPPING PROTEIN 1, ISOFORM A"/>
    <property type="match status" value="1"/>
</dbReference>
<dbReference type="GO" id="GO:0000932">
    <property type="term" value="C:P-body"/>
    <property type="evidence" value="ECO:0007669"/>
    <property type="project" value="TreeGrafter"/>
</dbReference>
<dbReference type="GO" id="GO:0031087">
    <property type="term" value="P:deadenylation-independent decapping of nuclear-transcribed mRNA"/>
    <property type="evidence" value="ECO:0007669"/>
    <property type="project" value="TreeGrafter"/>
</dbReference>
<name>A0A8H4IKB6_9PEZI</name>
<gene>
    <name evidence="6" type="ORF">GTA08_BOTSDO09261</name>
</gene>
<evidence type="ECO:0000256" key="1">
    <source>
        <dbReference type="ARBA" id="ARBA00004496"/>
    </source>
</evidence>
<evidence type="ECO:0000256" key="2">
    <source>
        <dbReference type="ARBA" id="ARBA00008778"/>
    </source>
</evidence>
<feature type="compositionally biased region" description="Polar residues" evidence="5">
    <location>
        <begin position="263"/>
        <end position="274"/>
    </location>
</feature>
<sequence length="423" mass="47070">MAPVKSKARAVVSDWETDNPVDESVPNMERRHTNTEGLNYSVVRRYVHDLNSILSIASFCVVYNFDAETQAWEKTGIDGSLFVNSLTPAADGVARFNILVLNRRSTDPSSFTLDIKTADDVELTDEYIILQHQADDGSLKIYGLWIFTEPPPSSTAMAREINGQMIKQCAMMADTSRKIALQDAQSSGEEEPQSVPMGRQLSLRELFGKQREADADFSIHHHEPMPQVPAASGLPGIPNIAQVNMLAQPQAQLTQQPQQAPTNTSTPRFANTPDTDFFLSAPKVAQAQKPQGQQSPGPQAQAQRKPKHHPPRRQHQKQAGPPPAQYNNLDYDNMTHQQFYDLLQRTGSEGWNALLTPFGNVTLTNDNNRYMQFMAASDKFLHYQAQRRADKAAKEQPKVTFESTWTPTVGGVKVKSKAVTTIL</sequence>
<dbReference type="GO" id="GO:0003729">
    <property type="term" value="F:mRNA binding"/>
    <property type="evidence" value="ECO:0007669"/>
    <property type="project" value="TreeGrafter"/>
</dbReference>
<dbReference type="GO" id="GO:0008047">
    <property type="term" value="F:enzyme activator activity"/>
    <property type="evidence" value="ECO:0007669"/>
    <property type="project" value="InterPro"/>
</dbReference>
<dbReference type="InterPro" id="IPR011993">
    <property type="entry name" value="PH-like_dom_sf"/>
</dbReference>
<dbReference type="Gene3D" id="2.30.29.30">
    <property type="entry name" value="Pleckstrin-homology domain (PH domain)/Phosphotyrosine-binding domain (PTB)"/>
    <property type="match status" value="1"/>
</dbReference>
<accession>A0A8H4IKB6</accession>
<keyword evidence="4" id="KW-0507">mRNA processing</keyword>
<feature type="compositionally biased region" description="Basic residues" evidence="5">
    <location>
        <begin position="304"/>
        <end position="316"/>
    </location>
</feature>
<evidence type="ECO:0000313" key="7">
    <source>
        <dbReference type="Proteomes" id="UP000572817"/>
    </source>
</evidence>
<comment type="subcellular location">
    <subcellularLocation>
        <location evidence="1">Cytoplasm</location>
    </subcellularLocation>
</comment>
<evidence type="ECO:0000256" key="3">
    <source>
        <dbReference type="ARBA" id="ARBA00022490"/>
    </source>
</evidence>
<feature type="compositionally biased region" description="Low complexity" evidence="5">
    <location>
        <begin position="280"/>
        <end position="303"/>
    </location>
</feature>
<evidence type="ECO:0000256" key="5">
    <source>
        <dbReference type="SAM" id="MobiDB-lite"/>
    </source>
</evidence>
<reference evidence="6" key="1">
    <citation type="submission" date="2020-04" db="EMBL/GenBank/DDBJ databases">
        <title>Genome Assembly and Annotation of Botryosphaeria dothidea sdau 11-99, a Latent Pathogen of Apple Fruit Ring Rot in China.</title>
        <authorList>
            <person name="Yu C."/>
            <person name="Diao Y."/>
            <person name="Lu Q."/>
            <person name="Zhao J."/>
            <person name="Cui S."/>
            <person name="Peng C."/>
            <person name="He B."/>
            <person name="Liu H."/>
        </authorList>
    </citation>
    <scope>NUCLEOTIDE SEQUENCE [LARGE SCALE GENOMIC DNA]</scope>
    <source>
        <strain evidence="6">Sdau11-99</strain>
    </source>
</reference>
<comment type="similarity">
    <text evidence="2">Belongs to the DCP1 family.</text>
</comment>